<dbReference type="PROSITE" id="PS50835">
    <property type="entry name" value="IG_LIKE"/>
    <property type="match status" value="2"/>
</dbReference>
<name>A0A8B6DL74_MYTGA</name>
<dbReference type="GO" id="GO:0005886">
    <property type="term" value="C:plasma membrane"/>
    <property type="evidence" value="ECO:0007669"/>
    <property type="project" value="TreeGrafter"/>
</dbReference>
<organism evidence="2 3">
    <name type="scientific">Mytilus galloprovincialis</name>
    <name type="common">Mediterranean mussel</name>
    <dbReference type="NCBI Taxonomy" id="29158"/>
    <lineage>
        <taxon>Eukaryota</taxon>
        <taxon>Metazoa</taxon>
        <taxon>Spiralia</taxon>
        <taxon>Lophotrochozoa</taxon>
        <taxon>Mollusca</taxon>
        <taxon>Bivalvia</taxon>
        <taxon>Autobranchia</taxon>
        <taxon>Pteriomorphia</taxon>
        <taxon>Mytilida</taxon>
        <taxon>Mytiloidea</taxon>
        <taxon>Mytilidae</taxon>
        <taxon>Mytilinae</taxon>
        <taxon>Mytilus</taxon>
    </lineage>
</organism>
<sequence length="280" mass="29874">MTTTLYKGSVGTEGIAHNFPSLIITYPVTSDSGIYTCFASNKAGIQNSLPTMLTVEGGIPNISIPSTEYTVNYGKEITMNCIVVSNPLYTDVYWRKVNDVGQMKSINNGTQGITGCSVNNPSLTINFATPSDEGTYICLAGNVAGLGQSERIKLTVLAGLPVVSVNLDDLVFRAGYSAFIHCSIISTLVIEKVYWQLHINNSTIVINKDSSFMGITGSTAQNPSLLIQKASVSMSGRYRCFATNAVGTASSLPIMLKVVDTDLPINPVSVTVDTSDDDSK</sequence>
<dbReference type="GO" id="GO:0043025">
    <property type="term" value="C:neuronal cell body"/>
    <property type="evidence" value="ECO:0007669"/>
    <property type="project" value="TreeGrafter"/>
</dbReference>
<evidence type="ECO:0000313" key="2">
    <source>
        <dbReference type="EMBL" id="VDI21390.1"/>
    </source>
</evidence>
<dbReference type="OrthoDB" id="6153675at2759"/>
<dbReference type="GO" id="GO:0030424">
    <property type="term" value="C:axon"/>
    <property type="evidence" value="ECO:0007669"/>
    <property type="project" value="TreeGrafter"/>
</dbReference>
<dbReference type="EMBL" id="UYJE01003671">
    <property type="protein sequence ID" value="VDI21390.1"/>
    <property type="molecule type" value="Genomic_DNA"/>
</dbReference>
<dbReference type="SMART" id="SM00408">
    <property type="entry name" value="IGc2"/>
    <property type="match status" value="2"/>
</dbReference>
<dbReference type="InterPro" id="IPR036179">
    <property type="entry name" value="Ig-like_dom_sf"/>
</dbReference>
<dbReference type="AlphaFoldDB" id="A0A8B6DL74"/>
<dbReference type="PANTHER" id="PTHR45080:SF29">
    <property type="entry name" value="NEURAL CELL ADHESION MOLECULE 1-LIKE ISOFORM X1"/>
    <property type="match status" value="1"/>
</dbReference>
<comment type="caution">
    <text evidence="2">The sequence shown here is derived from an EMBL/GenBank/DDBJ whole genome shotgun (WGS) entry which is preliminary data.</text>
</comment>
<keyword evidence="3" id="KW-1185">Reference proteome</keyword>
<protein>
    <recommendedName>
        <fullName evidence="1">Ig-like domain-containing protein</fullName>
    </recommendedName>
</protein>
<proteinExistence type="predicted"/>
<evidence type="ECO:0000313" key="3">
    <source>
        <dbReference type="Proteomes" id="UP000596742"/>
    </source>
</evidence>
<gene>
    <name evidence="2" type="ORF">MGAL_10B070026</name>
</gene>
<dbReference type="PANTHER" id="PTHR45080">
    <property type="entry name" value="CONTACTIN 5"/>
    <property type="match status" value="1"/>
</dbReference>
<dbReference type="InterPro" id="IPR007110">
    <property type="entry name" value="Ig-like_dom"/>
</dbReference>
<evidence type="ECO:0000259" key="1">
    <source>
        <dbReference type="PROSITE" id="PS50835"/>
    </source>
</evidence>
<dbReference type="GO" id="GO:0050808">
    <property type="term" value="P:synapse organization"/>
    <property type="evidence" value="ECO:0007669"/>
    <property type="project" value="TreeGrafter"/>
</dbReference>
<feature type="domain" description="Ig-like" evidence="1">
    <location>
        <begin position="60"/>
        <end position="155"/>
    </location>
</feature>
<accession>A0A8B6DL74</accession>
<dbReference type="InterPro" id="IPR003599">
    <property type="entry name" value="Ig_sub"/>
</dbReference>
<dbReference type="InterPro" id="IPR050958">
    <property type="entry name" value="Cell_Adh-Cytoskel_Orgn"/>
</dbReference>
<dbReference type="Pfam" id="PF13927">
    <property type="entry name" value="Ig_3"/>
    <property type="match status" value="1"/>
</dbReference>
<dbReference type="InterPro" id="IPR013783">
    <property type="entry name" value="Ig-like_fold"/>
</dbReference>
<dbReference type="SMART" id="SM00409">
    <property type="entry name" value="IG"/>
    <property type="match status" value="3"/>
</dbReference>
<feature type="domain" description="Ig-like" evidence="1">
    <location>
        <begin position="161"/>
        <end position="255"/>
    </location>
</feature>
<dbReference type="CDD" id="cd00096">
    <property type="entry name" value="Ig"/>
    <property type="match status" value="1"/>
</dbReference>
<reference evidence="2" key="1">
    <citation type="submission" date="2018-11" db="EMBL/GenBank/DDBJ databases">
        <authorList>
            <person name="Alioto T."/>
            <person name="Alioto T."/>
        </authorList>
    </citation>
    <scope>NUCLEOTIDE SEQUENCE</scope>
</reference>
<dbReference type="Proteomes" id="UP000596742">
    <property type="component" value="Unassembled WGS sequence"/>
</dbReference>
<dbReference type="SUPFAM" id="SSF48726">
    <property type="entry name" value="Immunoglobulin"/>
    <property type="match status" value="3"/>
</dbReference>
<dbReference type="GO" id="GO:0007156">
    <property type="term" value="P:homophilic cell adhesion via plasma membrane adhesion molecules"/>
    <property type="evidence" value="ECO:0007669"/>
    <property type="project" value="TreeGrafter"/>
</dbReference>
<dbReference type="GO" id="GO:0008046">
    <property type="term" value="F:axon guidance receptor activity"/>
    <property type="evidence" value="ECO:0007669"/>
    <property type="project" value="TreeGrafter"/>
</dbReference>
<dbReference type="InterPro" id="IPR003598">
    <property type="entry name" value="Ig_sub2"/>
</dbReference>
<dbReference type="Gene3D" id="2.60.40.10">
    <property type="entry name" value="Immunoglobulins"/>
    <property type="match status" value="3"/>
</dbReference>